<evidence type="ECO:0000259" key="2">
    <source>
        <dbReference type="Pfam" id="PF01037"/>
    </source>
</evidence>
<evidence type="ECO:0000313" key="3">
    <source>
        <dbReference type="EMBL" id="GBF08648.1"/>
    </source>
</evidence>
<protein>
    <recommendedName>
        <fullName evidence="2">Transcription regulator AsnC/Lrp ligand binding domain-containing protein</fullName>
    </recommendedName>
</protein>
<dbReference type="AlphaFoldDB" id="A0A401H8D9"/>
<name>A0A401H8D9_AERPX</name>
<comment type="caution">
    <text evidence="3">The sequence shown here is derived from an EMBL/GenBank/DDBJ whole genome shotgun (WGS) entry which is preliminary data.</text>
</comment>
<evidence type="ECO:0000313" key="4">
    <source>
        <dbReference type="Proteomes" id="UP000291213"/>
    </source>
</evidence>
<comment type="pathway">
    <text evidence="1">Amino-acid biosynthesis.</text>
</comment>
<organism evidence="3 4">
    <name type="scientific">Aeropyrum pernix</name>
    <dbReference type="NCBI Taxonomy" id="56636"/>
    <lineage>
        <taxon>Archaea</taxon>
        <taxon>Thermoproteota</taxon>
        <taxon>Thermoprotei</taxon>
        <taxon>Desulfurococcales</taxon>
        <taxon>Desulfurococcaceae</taxon>
        <taxon>Aeropyrum</taxon>
    </lineage>
</organism>
<sequence length="79" mass="8821">MAEAIVAYVLINVDVGKEKEVLEEILKRYGRNVTEARVTYGDFDLIVRLEASNMRLLDKIVTGIRSIPGVLRTTTLIAS</sequence>
<dbReference type="OrthoDB" id="8136at2157"/>
<feature type="domain" description="Transcription regulator AsnC/Lrp ligand binding" evidence="2">
    <location>
        <begin position="9"/>
        <end position="78"/>
    </location>
</feature>
<proteinExistence type="predicted"/>
<accession>A0A401H8D9</accession>
<dbReference type="EMBL" id="BDMD01000015">
    <property type="protein sequence ID" value="GBF08648.1"/>
    <property type="molecule type" value="Genomic_DNA"/>
</dbReference>
<reference evidence="3 4" key="1">
    <citation type="submission" date="2017-02" db="EMBL/GenBank/DDBJ databases">
        <title>isolation and characterization of a novel temperate virus Aeropyrum globular virus 1 infecting hyperthermophilic archaeon Aeropyrum.</title>
        <authorList>
            <person name="Yumiya M."/>
            <person name="Yoshida T."/>
            <person name="Sako Y."/>
        </authorList>
    </citation>
    <scope>NUCLEOTIDE SEQUENCE [LARGE SCALE GENOMIC DNA]</scope>
    <source>
        <strain evidence="3 4">YK1-12-2013</strain>
    </source>
</reference>
<dbReference type="InterPro" id="IPR019887">
    <property type="entry name" value="Tscrpt_reg_AsnC/Lrp_C"/>
</dbReference>
<dbReference type="SUPFAM" id="SSF54909">
    <property type="entry name" value="Dimeric alpha+beta barrel"/>
    <property type="match status" value="1"/>
</dbReference>
<dbReference type="RefSeq" id="WP_131159716.1">
    <property type="nucleotide sequence ID" value="NZ_BDMD01000015.1"/>
</dbReference>
<dbReference type="Gene3D" id="3.30.70.920">
    <property type="match status" value="1"/>
</dbReference>
<dbReference type="InterPro" id="IPR011008">
    <property type="entry name" value="Dimeric_a/b-barrel"/>
</dbReference>
<evidence type="ECO:0000256" key="1">
    <source>
        <dbReference type="ARBA" id="ARBA00029440"/>
    </source>
</evidence>
<gene>
    <name evidence="3" type="ORF">apy_03730</name>
</gene>
<dbReference type="Pfam" id="PF01037">
    <property type="entry name" value="AsnC_trans_reg"/>
    <property type="match status" value="1"/>
</dbReference>
<dbReference type="Proteomes" id="UP000291213">
    <property type="component" value="Unassembled WGS sequence"/>
</dbReference>